<name>A0A4R3N6A4_9BACI</name>
<dbReference type="SUPFAM" id="SSF88946">
    <property type="entry name" value="Sigma2 domain of RNA polymerase sigma factors"/>
    <property type="match status" value="1"/>
</dbReference>
<reference evidence="9 10" key="1">
    <citation type="submission" date="2019-03" db="EMBL/GenBank/DDBJ databases">
        <title>Genomic Encyclopedia of Type Strains, Phase IV (KMG-IV): sequencing the most valuable type-strain genomes for metagenomic binning, comparative biology and taxonomic classification.</title>
        <authorList>
            <person name="Goeker M."/>
        </authorList>
    </citation>
    <scope>NUCLEOTIDE SEQUENCE [LARGE SCALE GENOMIC DNA]</scope>
    <source>
        <strain evidence="9 10">DSM 25894</strain>
    </source>
</reference>
<dbReference type="PROSITE" id="PS01063">
    <property type="entry name" value="SIGMA70_ECF"/>
    <property type="match status" value="1"/>
</dbReference>
<dbReference type="NCBIfam" id="TIGR02937">
    <property type="entry name" value="sigma70-ECF"/>
    <property type="match status" value="1"/>
</dbReference>
<keyword evidence="10" id="KW-1185">Reference proteome</keyword>
<keyword evidence="3 6" id="KW-0731">Sigma factor</keyword>
<proteinExistence type="inferred from homology"/>
<dbReference type="SUPFAM" id="SSF88659">
    <property type="entry name" value="Sigma3 and sigma4 domains of RNA polymerase sigma factors"/>
    <property type="match status" value="1"/>
</dbReference>
<dbReference type="InterPro" id="IPR036388">
    <property type="entry name" value="WH-like_DNA-bd_sf"/>
</dbReference>
<dbReference type="GO" id="GO:0003677">
    <property type="term" value="F:DNA binding"/>
    <property type="evidence" value="ECO:0007669"/>
    <property type="project" value="UniProtKB-KW"/>
</dbReference>
<keyword evidence="2 6" id="KW-0805">Transcription regulation</keyword>
<dbReference type="InterPro" id="IPR007627">
    <property type="entry name" value="RNA_pol_sigma70_r2"/>
</dbReference>
<dbReference type="Proteomes" id="UP000294650">
    <property type="component" value="Unassembled WGS sequence"/>
</dbReference>
<dbReference type="InterPro" id="IPR000838">
    <property type="entry name" value="RNA_pol_sigma70_ECF_CS"/>
</dbReference>
<dbReference type="InterPro" id="IPR014284">
    <property type="entry name" value="RNA_pol_sigma-70_dom"/>
</dbReference>
<evidence type="ECO:0000259" key="7">
    <source>
        <dbReference type="Pfam" id="PF04542"/>
    </source>
</evidence>
<sequence>MKHISREKAEKLFSWYSGYVFKTVFLLCKSKELAEDVTQETFIKIFQKYHLYNSEKPLKPWIYKVALNTLRAEIRKRKWLTLSPDIAEYQKDPNNTENEVIRKEYQELINEAIQSLSYKYREILILYYYNEFTHKEIAEILSIPIGTCKSRLHYAHKKLYDTSNVQKFIKGVNGIGNSEFAAYWDIFHKGDEWVYARQNLDPRSERILDEEEMKTTFNLPENSKVIPLTKKDGIAILTDLGKYGKKIDMLVRNNKNQVIYFEIRGNIKEDRLIELARAYRE</sequence>
<evidence type="ECO:0000256" key="3">
    <source>
        <dbReference type="ARBA" id="ARBA00023082"/>
    </source>
</evidence>
<protein>
    <recommendedName>
        <fullName evidence="6">RNA polymerase sigma factor</fullName>
    </recommendedName>
</protein>
<dbReference type="GO" id="GO:0006352">
    <property type="term" value="P:DNA-templated transcription initiation"/>
    <property type="evidence" value="ECO:0007669"/>
    <property type="project" value="InterPro"/>
</dbReference>
<dbReference type="GO" id="GO:0016987">
    <property type="term" value="F:sigma factor activity"/>
    <property type="evidence" value="ECO:0007669"/>
    <property type="project" value="UniProtKB-KW"/>
</dbReference>
<keyword evidence="5 6" id="KW-0804">Transcription</keyword>
<evidence type="ECO:0000256" key="5">
    <source>
        <dbReference type="ARBA" id="ARBA00023163"/>
    </source>
</evidence>
<evidence type="ECO:0000256" key="6">
    <source>
        <dbReference type="RuleBase" id="RU000716"/>
    </source>
</evidence>
<dbReference type="RefSeq" id="WP_279388241.1">
    <property type="nucleotide sequence ID" value="NZ_SMAN01000009.1"/>
</dbReference>
<evidence type="ECO:0000256" key="1">
    <source>
        <dbReference type="ARBA" id="ARBA00010641"/>
    </source>
</evidence>
<dbReference type="InterPro" id="IPR013325">
    <property type="entry name" value="RNA_pol_sigma_r2"/>
</dbReference>
<evidence type="ECO:0000256" key="2">
    <source>
        <dbReference type="ARBA" id="ARBA00023015"/>
    </source>
</evidence>
<dbReference type="InterPro" id="IPR039425">
    <property type="entry name" value="RNA_pol_sigma-70-like"/>
</dbReference>
<keyword evidence="4 6" id="KW-0238">DNA-binding</keyword>
<dbReference type="AlphaFoldDB" id="A0A4R3N6A4"/>
<evidence type="ECO:0000256" key="4">
    <source>
        <dbReference type="ARBA" id="ARBA00023125"/>
    </source>
</evidence>
<organism evidence="9 10">
    <name type="scientific">Melghiribacillus thermohalophilus</name>
    <dbReference type="NCBI Taxonomy" id="1324956"/>
    <lineage>
        <taxon>Bacteria</taxon>
        <taxon>Bacillati</taxon>
        <taxon>Bacillota</taxon>
        <taxon>Bacilli</taxon>
        <taxon>Bacillales</taxon>
        <taxon>Bacillaceae</taxon>
        <taxon>Melghiribacillus</taxon>
    </lineage>
</organism>
<feature type="domain" description="RNA polymerase sigma factor 70 region 4 type 2" evidence="8">
    <location>
        <begin position="107"/>
        <end position="159"/>
    </location>
</feature>
<dbReference type="Gene3D" id="1.10.10.10">
    <property type="entry name" value="Winged helix-like DNA-binding domain superfamily/Winged helix DNA-binding domain"/>
    <property type="match status" value="1"/>
</dbReference>
<evidence type="ECO:0000313" key="10">
    <source>
        <dbReference type="Proteomes" id="UP000294650"/>
    </source>
</evidence>
<dbReference type="Gene3D" id="1.10.1740.10">
    <property type="match status" value="1"/>
</dbReference>
<dbReference type="CDD" id="cd06171">
    <property type="entry name" value="Sigma70_r4"/>
    <property type="match status" value="1"/>
</dbReference>
<dbReference type="Pfam" id="PF08281">
    <property type="entry name" value="Sigma70_r4_2"/>
    <property type="match status" value="1"/>
</dbReference>
<gene>
    <name evidence="9" type="ORF">EDD68_10915</name>
</gene>
<evidence type="ECO:0000313" key="9">
    <source>
        <dbReference type="EMBL" id="TCT22369.1"/>
    </source>
</evidence>
<accession>A0A4R3N6A4</accession>
<dbReference type="EMBL" id="SMAN01000009">
    <property type="protein sequence ID" value="TCT22369.1"/>
    <property type="molecule type" value="Genomic_DNA"/>
</dbReference>
<dbReference type="GO" id="GO:0006950">
    <property type="term" value="P:response to stress"/>
    <property type="evidence" value="ECO:0007669"/>
    <property type="project" value="UniProtKB-ARBA"/>
</dbReference>
<comment type="similarity">
    <text evidence="1 6">Belongs to the sigma-70 factor family. ECF subfamily.</text>
</comment>
<comment type="caution">
    <text evidence="9">The sequence shown here is derived from an EMBL/GenBank/DDBJ whole genome shotgun (WGS) entry which is preliminary data.</text>
</comment>
<evidence type="ECO:0000259" key="8">
    <source>
        <dbReference type="Pfam" id="PF08281"/>
    </source>
</evidence>
<dbReference type="Pfam" id="PF04542">
    <property type="entry name" value="Sigma70_r2"/>
    <property type="match status" value="1"/>
</dbReference>
<dbReference type="PANTHER" id="PTHR43133">
    <property type="entry name" value="RNA POLYMERASE ECF-TYPE SIGMA FACTO"/>
    <property type="match status" value="1"/>
</dbReference>
<dbReference type="PANTHER" id="PTHR43133:SF60">
    <property type="entry name" value="RNA POLYMERASE SIGMA FACTOR SIGV"/>
    <property type="match status" value="1"/>
</dbReference>
<feature type="domain" description="RNA polymerase sigma-70 region 2" evidence="7">
    <location>
        <begin position="16"/>
        <end position="79"/>
    </location>
</feature>
<dbReference type="InterPro" id="IPR013249">
    <property type="entry name" value="RNA_pol_sigma70_r4_t2"/>
</dbReference>
<dbReference type="InterPro" id="IPR013324">
    <property type="entry name" value="RNA_pol_sigma_r3/r4-like"/>
</dbReference>